<keyword evidence="1" id="KW-0472">Membrane</keyword>
<dbReference type="EMBL" id="CP051682">
    <property type="protein sequence ID" value="QJD96072.1"/>
    <property type="molecule type" value="Genomic_DNA"/>
</dbReference>
<feature type="transmembrane region" description="Helical" evidence="1">
    <location>
        <begin position="88"/>
        <end position="108"/>
    </location>
</feature>
<name>A0A7L5DY71_9SPHI</name>
<gene>
    <name evidence="2" type="ORF">HH214_09390</name>
</gene>
<keyword evidence="1" id="KW-0812">Transmembrane</keyword>
<dbReference type="Proteomes" id="UP000503278">
    <property type="component" value="Chromosome"/>
</dbReference>
<sequence>MKTYELVIDPKFAENGKNCQANLSPVAPVVHTAQEDRSVIGIKTDSGWFDKDAPQNLTSKGAALRAILVVCMPALSAIDWYLGTYTMIFFAPLTMYLAVTALTMTCPVKELFSNYRHKNLPEL</sequence>
<evidence type="ECO:0000313" key="2">
    <source>
        <dbReference type="EMBL" id="QJD96072.1"/>
    </source>
</evidence>
<keyword evidence="3" id="KW-1185">Reference proteome</keyword>
<protein>
    <recommendedName>
        <fullName evidence="4">DUF2892 domain-containing protein</fullName>
    </recommendedName>
</protein>
<keyword evidence="1" id="KW-1133">Transmembrane helix</keyword>
<dbReference type="AlphaFoldDB" id="A0A7L5DY71"/>
<feature type="transmembrane region" description="Helical" evidence="1">
    <location>
        <begin position="62"/>
        <end position="82"/>
    </location>
</feature>
<proteinExistence type="predicted"/>
<evidence type="ECO:0000256" key="1">
    <source>
        <dbReference type="SAM" id="Phobius"/>
    </source>
</evidence>
<dbReference type="RefSeq" id="WP_169607164.1">
    <property type="nucleotide sequence ID" value="NZ_CP051682.1"/>
</dbReference>
<reference evidence="2 3" key="1">
    <citation type="submission" date="2020-04" db="EMBL/GenBank/DDBJ databases">
        <title>Genome sequencing of novel species.</title>
        <authorList>
            <person name="Heo J."/>
            <person name="Kim S.-J."/>
            <person name="Kim J.-S."/>
            <person name="Hong S.-B."/>
            <person name="Kwon S.-W."/>
        </authorList>
    </citation>
    <scope>NUCLEOTIDE SEQUENCE [LARGE SCALE GENOMIC DNA]</scope>
    <source>
        <strain evidence="2 3">F39-2</strain>
    </source>
</reference>
<evidence type="ECO:0000313" key="3">
    <source>
        <dbReference type="Proteomes" id="UP000503278"/>
    </source>
</evidence>
<organism evidence="2 3">
    <name type="scientific">Mucilaginibacter robiniae</name>
    <dbReference type="NCBI Taxonomy" id="2728022"/>
    <lineage>
        <taxon>Bacteria</taxon>
        <taxon>Pseudomonadati</taxon>
        <taxon>Bacteroidota</taxon>
        <taxon>Sphingobacteriia</taxon>
        <taxon>Sphingobacteriales</taxon>
        <taxon>Sphingobacteriaceae</taxon>
        <taxon>Mucilaginibacter</taxon>
    </lineage>
</organism>
<dbReference type="KEGG" id="mrob:HH214_09390"/>
<evidence type="ECO:0008006" key="4">
    <source>
        <dbReference type="Google" id="ProtNLM"/>
    </source>
</evidence>
<accession>A0A7L5DY71</accession>